<dbReference type="HAMAP" id="MF_00169">
    <property type="entry name" value="AroQ"/>
    <property type="match status" value="1"/>
</dbReference>
<evidence type="ECO:0000313" key="9">
    <source>
        <dbReference type="EMBL" id="MFF5896190.1"/>
    </source>
</evidence>
<feature type="active site" description="Proton acceptor" evidence="8">
    <location>
        <position position="32"/>
    </location>
</feature>
<dbReference type="SUPFAM" id="SSF52304">
    <property type="entry name" value="Type II 3-dehydroquinate dehydratase"/>
    <property type="match status" value="1"/>
</dbReference>
<feature type="binding site" evidence="8">
    <location>
        <position position="83"/>
    </location>
    <ligand>
        <name>substrate</name>
    </ligand>
</feature>
<keyword evidence="7 8" id="KW-0456">Lyase</keyword>
<dbReference type="GO" id="GO:0003855">
    <property type="term" value="F:3-dehydroquinate dehydratase activity"/>
    <property type="evidence" value="ECO:0007669"/>
    <property type="project" value="UniProtKB-EC"/>
</dbReference>
<comment type="subunit">
    <text evidence="4 8">Homododecamer.</text>
</comment>
<evidence type="ECO:0000256" key="7">
    <source>
        <dbReference type="ARBA" id="ARBA00023239"/>
    </source>
</evidence>
<feature type="binding site" evidence="8">
    <location>
        <begin position="110"/>
        <end position="111"/>
    </location>
    <ligand>
        <name>substrate</name>
    </ligand>
</feature>
<dbReference type="InterPro" id="IPR036441">
    <property type="entry name" value="DHquinase_II_sf"/>
</dbReference>
<dbReference type="InterPro" id="IPR001874">
    <property type="entry name" value="DHquinase_II"/>
</dbReference>
<dbReference type="Proteomes" id="UP001602322">
    <property type="component" value="Unassembled WGS sequence"/>
</dbReference>
<evidence type="ECO:0000256" key="8">
    <source>
        <dbReference type="HAMAP-Rule" id="MF_00169"/>
    </source>
</evidence>
<evidence type="ECO:0000256" key="6">
    <source>
        <dbReference type="ARBA" id="ARBA00023141"/>
    </source>
</evidence>
<dbReference type="NCBIfam" id="NF003804">
    <property type="entry name" value="PRK05395.1-1"/>
    <property type="match status" value="1"/>
</dbReference>
<dbReference type="CDD" id="cd00466">
    <property type="entry name" value="DHQase_II"/>
    <property type="match status" value="1"/>
</dbReference>
<name>A0ABW6X4C2_9ACTN</name>
<comment type="pathway">
    <text evidence="2 8">Metabolic intermediate biosynthesis; chorismate biosynthesis; chorismate from D-erythrose 4-phosphate and phosphoenolpyruvate: step 3/7.</text>
</comment>
<dbReference type="PANTHER" id="PTHR21272:SF3">
    <property type="entry name" value="CATABOLIC 3-DEHYDROQUINASE"/>
    <property type="match status" value="1"/>
</dbReference>
<keyword evidence="8" id="KW-0028">Amino-acid biosynthesis</keyword>
<dbReference type="EC" id="4.2.1.10" evidence="5 8"/>
<evidence type="ECO:0000256" key="5">
    <source>
        <dbReference type="ARBA" id="ARBA00012060"/>
    </source>
</evidence>
<dbReference type="EMBL" id="JBIBEG010000002">
    <property type="protein sequence ID" value="MFF5896190.1"/>
    <property type="molecule type" value="Genomic_DNA"/>
</dbReference>
<evidence type="ECO:0000313" key="10">
    <source>
        <dbReference type="Proteomes" id="UP001602322"/>
    </source>
</evidence>
<reference evidence="9 10" key="1">
    <citation type="submission" date="2024-10" db="EMBL/GenBank/DDBJ databases">
        <title>The Natural Products Discovery Center: Release of the First 8490 Sequenced Strains for Exploring Actinobacteria Biosynthetic Diversity.</title>
        <authorList>
            <person name="Kalkreuter E."/>
            <person name="Kautsar S.A."/>
            <person name="Yang D."/>
            <person name="Bader C.D."/>
            <person name="Teijaro C.N."/>
            <person name="Fluegel L."/>
            <person name="Davis C.M."/>
            <person name="Simpson J.R."/>
            <person name="Lauterbach L."/>
            <person name="Steele A.D."/>
            <person name="Gui C."/>
            <person name="Meng S."/>
            <person name="Li G."/>
            <person name="Viehrig K."/>
            <person name="Ye F."/>
            <person name="Su P."/>
            <person name="Kiefer A.F."/>
            <person name="Nichols A."/>
            <person name="Cepeda A.J."/>
            <person name="Yan W."/>
            <person name="Fan B."/>
            <person name="Jiang Y."/>
            <person name="Adhikari A."/>
            <person name="Zheng C.-J."/>
            <person name="Schuster L."/>
            <person name="Cowan T.M."/>
            <person name="Smanski M.J."/>
            <person name="Chevrette M.G."/>
            <person name="De Carvalho L.P.S."/>
            <person name="Shen B."/>
        </authorList>
    </citation>
    <scope>NUCLEOTIDE SEQUENCE [LARGE SCALE GENOMIC DNA]</scope>
    <source>
        <strain evidence="9 10">NPDC012540</strain>
    </source>
</reference>
<dbReference type="Pfam" id="PF01220">
    <property type="entry name" value="DHquinase_II"/>
    <property type="match status" value="1"/>
</dbReference>
<dbReference type="PROSITE" id="PS01029">
    <property type="entry name" value="DEHYDROQUINASE_II"/>
    <property type="match status" value="1"/>
</dbReference>
<gene>
    <name evidence="8 9" type="primary">aroQ</name>
    <name evidence="9" type="ORF">ACFY8O_09745</name>
</gene>
<accession>A0ABW6X4C2</accession>
<evidence type="ECO:0000256" key="1">
    <source>
        <dbReference type="ARBA" id="ARBA00001864"/>
    </source>
</evidence>
<evidence type="ECO:0000256" key="2">
    <source>
        <dbReference type="ARBA" id="ARBA00004902"/>
    </source>
</evidence>
<dbReference type="NCBIfam" id="NF003805">
    <property type="entry name" value="PRK05395.1-2"/>
    <property type="match status" value="1"/>
</dbReference>
<evidence type="ECO:0000256" key="4">
    <source>
        <dbReference type="ARBA" id="ARBA00011193"/>
    </source>
</evidence>
<dbReference type="RefSeq" id="WP_387900375.1">
    <property type="nucleotide sequence ID" value="NZ_JBIBEG010000002.1"/>
</dbReference>
<dbReference type="PIRSF" id="PIRSF001399">
    <property type="entry name" value="DHquinase_II"/>
    <property type="match status" value="1"/>
</dbReference>
<keyword evidence="10" id="KW-1185">Reference proteome</keyword>
<comment type="similarity">
    <text evidence="3 8">Belongs to the type-II 3-dehydroquinase family.</text>
</comment>
<feature type="binding site" evidence="8">
    <location>
        <position position="89"/>
    </location>
    <ligand>
        <name>substrate</name>
    </ligand>
</feature>
<dbReference type="PANTHER" id="PTHR21272">
    <property type="entry name" value="CATABOLIC 3-DEHYDROQUINASE"/>
    <property type="match status" value="1"/>
</dbReference>
<feature type="active site" description="Proton donor" evidence="8">
    <location>
        <position position="109"/>
    </location>
</feature>
<feature type="site" description="Transition state stabilizer" evidence="8">
    <location>
        <position position="27"/>
    </location>
</feature>
<dbReference type="NCBIfam" id="NF003807">
    <property type="entry name" value="PRK05395.1-4"/>
    <property type="match status" value="1"/>
</dbReference>
<sequence length="156" mass="16643">MPNPPAPPPGVPVLVLNGPNLDLLGLREPAVYGKDTLADVDELCRATAEAHGLRADCRQSNHEGVLIDAVHEARTAHRGIVINPAGYSHTSVALRDALAAVELPVVEVHLSNIHRREAFRHHSYVSAVAETVICGAGAHGYAMALTHLARLLEENP</sequence>
<evidence type="ECO:0000256" key="3">
    <source>
        <dbReference type="ARBA" id="ARBA00011037"/>
    </source>
</evidence>
<dbReference type="NCBIfam" id="TIGR01088">
    <property type="entry name" value="aroQ"/>
    <property type="match status" value="1"/>
</dbReference>
<dbReference type="Gene3D" id="3.40.50.9100">
    <property type="entry name" value="Dehydroquinase, class II"/>
    <property type="match status" value="1"/>
</dbReference>
<comment type="function">
    <text evidence="8">Catalyzes a trans-dehydration via an enolate intermediate.</text>
</comment>
<dbReference type="NCBIfam" id="NF003806">
    <property type="entry name" value="PRK05395.1-3"/>
    <property type="match status" value="1"/>
</dbReference>
<comment type="catalytic activity">
    <reaction evidence="1 8">
        <text>3-dehydroquinate = 3-dehydroshikimate + H2O</text>
        <dbReference type="Rhea" id="RHEA:21096"/>
        <dbReference type="ChEBI" id="CHEBI:15377"/>
        <dbReference type="ChEBI" id="CHEBI:16630"/>
        <dbReference type="ChEBI" id="CHEBI:32364"/>
        <dbReference type="EC" id="4.2.1.10"/>
    </reaction>
</comment>
<feature type="binding site" evidence="8">
    <location>
        <position position="120"/>
    </location>
    <ligand>
        <name>substrate</name>
    </ligand>
</feature>
<feature type="binding site" evidence="8">
    <location>
        <position position="96"/>
    </location>
    <ligand>
        <name>substrate</name>
    </ligand>
</feature>
<proteinExistence type="inferred from homology"/>
<keyword evidence="6 8" id="KW-0057">Aromatic amino acid biosynthesis</keyword>
<protein>
    <recommendedName>
        <fullName evidence="5 8">3-dehydroquinate dehydratase</fullName>
        <shortName evidence="8">3-dehydroquinase</shortName>
        <ecNumber evidence="5 8">4.2.1.10</ecNumber>
    </recommendedName>
    <alternativeName>
        <fullName evidence="8">Type II DHQase</fullName>
    </alternativeName>
</protein>
<comment type="caution">
    <text evidence="9">The sequence shown here is derived from an EMBL/GenBank/DDBJ whole genome shotgun (WGS) entry which is preliminary data.</text>
</comment>
<dbReference type="InterPro" id="IPR018509">
    <property type="entry name" value="DHquinase_II_CS"/>
</dbReference>
<organism evidence="9 10">
    <name type="scientific">Streptomyces argenteolus</name>
    <dbReference type="NCBI Taxonomy" id="67274"/>
    <lineage>
        <taxon>Bacteria</taxon>
        <taxon>Bacillati</taxon>
        <taxon>Actinomycetota</taxon>
        <taxon>Actinomycetes</taxon>
        <taxon>Kitasatosporales</taxon>
        <taxon>Streptomycetaceae</taxon>
        <taxon>Streptomyces</taxon>
    </lineage>
</organism>